<feature type="region of interest" description="Disordered" evidence="1">
    <location>
        <begin position="84"/>
        <end position="104"/>
    </location>
</feature>
<proteinExistence type="evidence at transcript level"/>
<feature type="non-terminal residue" evidence="2">
    <location>
        <position position="1"/>
    </location>
</feature>
<dbReference type="InterPro" id="IPR029138">
    <property type="entry name" value="SNAPC5"/>
</dbReference>
<organism evidence="2">
    <name type="scientific">Amblyomma aureolatum</name>
    <dbReference type="NCBI Taxonomy" id="187763"/>
    <lineage>
        <taxon>Eukaryota</taxon>
        <taxon>Metazoa</taxon>
        <taxon>Ecdysozoa</taxon>
        <taxon>Arthropoda</taxon>
        <taxon>Chelicerata</taxon>
        <taxon>Arachnida</taxon>
        <taxon>Acari</taxon>
        <taxon>Parasitiformes</taxon>
        <taxon>Ixodida</taxon>
        <taxon>Ixodoidea</taxon>
        <taxon>Ixodidae</taxon>
        <taxon>Amblyomminae</taxon>
        <taxon>Amblyomma</taxon>
    </lineage>
</organism>
<reference evidence="2" key="1">
    <citation type="journal article" date="2017" name="Front. Cell. Infect. Microbiol.">
        <title>The Distinct Transcriptional Response of the Midgut of Amblyomma sculptum and Amblyomma aureolatum Ticks to Rickettsia rickettsii Correlates to Their Differences in Susceptibility to Infection.</title>
        <authorList>
            <person name="Martins L.A."/>
            <person name="Galletti M.F.B.M."/>
            <person name="Ribeiro J.M."/>
            <person name="Fujita A."/>
            <person name="Costa F.B."/>
            <person name="Labruna M.B."/>
            <person name="Daffre S."/>
            <person name="Fogaca A.C."/>
        </authorList>
    </citation>
    <scope>NUCLEOTIDE SEQUENCE</scope>
</reference>
<evidence type="ECO:0000256" key="1">
    <source>
        <dbReference type="SAM" id="MobiDB-lite"/>
    </source>
</evidence>
<sequence length="104" mass="11510">IQYLKEEEMMILSAVQKLKYHMSKLKVEEMNILNALREKQMQDTIAGQVNNSSQVSCVRDLAPAAQLTSVESIGPRVNLTPYVTAQAASSGHNGDEAEEDECQN</sequence>
<accession>A0A1E1X1A7</accession>
<name>A0A1E1X1A7_9ACAR</name>
<protein>
    <submittedName>
        <fullName evidence="2">Uncharacterized protein</fullName>
    </submittedName>
</protein>
<dbReference type="Pfam" id="PF15497">
    <property type="entry name" value="SNAPC5"/>
    <property type="match status" value="1"/>
</dbReference>
<evidence type="ECO:0000313" key="2">
    <source>
        <dbReference type="EMBL" id="JAT93037.1"/>
    </source>
</evidence>
<dbReference type="GO" id="GO:0006366">
    <property type="term" value="P:transcription by RNA polymerase II"/>
    <property type="evidence" value="ECO:0007669"/>
    <property type="project" value="InterPro"/>
</dbReference>
<dbReference type="EMBL" id="GFAC01006151">
    <property type="protein sequence ID" value="JAT93037.1"/>
    <property type="molecule type" value="mRNA"/>
</dbReference>
<dbReference type="GO" id="GO:0006384">
    <property type="term" value="P:transcription initiation at RNA polymerase III promoter"/>
    <property type="evidence" value="ECO:0007669"/>
    <property type="project" value="InterPro"/>
</dbReference>
<dbReference type="AlphaFoldDB" id="A0A1E1X1A7"/>
<dbReference type="GO" id="GO:0005634">
    <property type="term" value="C:nucleus"/>
    <property type="evidence" value="ECO:0007669"/>
    <property type="project" value="InterPro"/>
</dbReference>